<dbReference type="GO" id="GO:0008233">
    <property type="term" value="F:peptidase activity"/>
    <property type="evidence" value="ECO:0007669"/>
    <property type="project" value="InterPro"/>
</dbReference>
<evidence type="ECO:0000256" key="2">
    <source>
        <dbReference type="ARBA" id="ARBA00022801"/>
    </source>
</evidence>
<feature type="signal peptide" evidence="4">
    <location>
        <begin position="1"/>
        <end position="24"/>
    </location>
</feature>
<dbReference type="Proteomes" id="UP001153069">
    <property type="component" value="Unassembled WGS sequence"/>
</dbReference>
<feature type="chain" id="PRO_5040475362" evidence="4">
    <location>
        <begin position="25"/>
        <end position="479"/>
    </location>
</feature>
<reference evidence="6" key="1">
    <citation type="submission" date="2020-06" db="EMBL/GenBank/DDBJ databases">
        <authorList>
            <consortium name="Plant Systems Biology data submission"/>
        </authorList>
    </citation>
    <scope>NUCLEOTIDE SEQUENCE</scope>
    <source>
        <strain evidence="6">D6</strain>
    </source>
</reference>
<keyword evidence="4" id="KW-0732">Signal</keyword>
<evidence type="ECO:0000259" key="5">
    <source>
        <dbReference type="Pfam" id="PF00561"/>
    </source>
</evidence>
<evidence type="ECO:0000313" key="6">
    <source>
        <dbReference type="EMBL" id="CAB9528650.1"/>
    </source>
</evidence>
<dbReference type="GO" id="GO:0006508">
    <property type="term" value="P:proteolysis"/>
    <property type="evidence" value="ECO:0007669"/>
    <property type="project" value="InterPro"/>
</dbReference>
<comment type="similarity">
    <text evidence="1">Belongs to the peptidase S33 family.</text>
</comment>
<sequence>MSRRSQLLLLGTLLLYLMMAPVVAVDSRHSTSSDNNGGDDSSTTGTSGSADYLYKCQDLIPNLCPLDVEEGELIVKGIPVTYWKYTQKQHSSTTSSSTASSASTSDKLPIVALHGGPAFTHNYMLPLQQQACHGRPIYFYDQAGCGKSRPKHDASLLDKHPWLLDPDYYATVELPALLDHWNLRGYHIVGSSWGTLLAQLFVLNATTSQTQGLQSMVLSGPFSDSQSYIQAQWDPVDGTLGTLPDYVQDRIHTLEQQQAYQSKEYQTLNQVLKRFFTVRTPFTDCYLKAEEHANEEIYTAMQGPSEFTMSGVLAPYNVTDRLPTITVPVLLTHGRFDTMRPSIVQTMQEQLPNARSLLLERSGHVSMIDEPGKMNTAMAQFYQQVEDGTIATTQAQAQPPQRTTTTTASLHDDLWERVLDHRTFGTTTTTAHSVKASTPPRGSSMFLLVTAAVASLMVGFLLGELTARRRYRMQYVPMQ</sequence>
<protein>
    <submittedName>
        <fullName evidence="6">Proline iminopeptidase</fullName>
    </submittedName>
</protein>
<dbReference type="Gene3D" id="3.40.50.1820">
    <property type="entry name" value="alpha/beta hydrolase"/>
    <property type="match status" value="1"/>
</dbReference>
<evidence type="ECO:0000256" key="4">
    <source>
        <dbReference type="SAM" id="SignalP"/>
    </source>
</evidence>
<evidence type="ECO:0000313" key="7">
    <source>
        <dbReference type="Proteomes" id="UP001153069"/>
    </source>
</evidence>
<dbReference type="InterPro" id="IPR029058">
    <property type="entry name" value="AB_hydrolase_fold"/>
</dbReference>
<dbReference type="InterPro" id="IPR000073">
    <property type="entry name" value="AB_hydrolase_1"/>
</dbReference>
<keyword evidence="2" id="KW-0378">Hydrolase</keyword>
<dbReference type="PANTHER" id="PTHR43798">
    <property type="entry name" value="MONOACYLGLYCEROL LIPASE"/>
    <property type="match status" value="1"/>
</dbReference>
<dbReference type="SUPFAM" id="SSF53474">
    <property type="entry name" value="alpha/beta-Hydrolases"/>
    <property type="match status" value="1"/>
</dbReference>
<name>A0A9N8F1H9_9STRA</name>
<dbReference type="InterPro" id="IPR002410">
    <property type="entry name" value="Peptidase_S33"/>
</dbReference>
<dbReference type="InterPro" id="IPR050266">
    <property type="entry name" value="AB_hydrolase_sf"/>
</dbReference>
<keyword evidence="3" id="KW-0472">Membrane</keyword>
<dbReference type="EMBL" id="CAICTM010002282">
    <property type="protein sequence ID" value="CAB9528650.1"/>
    <property type="molecule type" value="Genomic_DNA"/>
</dbReference>
<dbReference type="Pfam" id="PF00561">
    <property type="entry name" value="Abhydrolase_1"/>
    <property type="match status" value="1"/>
</dbReference>
<feature type="transmembrane region" description="Helical" evidence="3">
    <location>
        <begin position="445"/>
        <end position="463"/>
    </location>
</feature>
<evidence type="ECO:0000256" key="1">
    <source>
        <dbReference type="ARBA" id="ARBA00010088"/>
    </source>
</evidence>
<gene>
    <name evidence="6" type="ORF">SEMRO_2284_G321870.1</name>
</gene>
<comment type="caution">
    <text evidence="6">The sequence shown here is derived from an EMBL/GenBank/DDBJ whole genome shotgun (WGS) entry which is preliminary data.</text>
</comment>
<dbReference type="PRINTS" id="PR00793">
    <property type="entry name" value="PROAMNOPTASE"/>
</dbReference>
<accession>A0A9N8F1H9</accession>
<keyword evidence="3" id="KW-1133">Transmembrane helix</keyword>
<dbReference type="AlphaFoldDB" id="A0A9N8F1H9"/>
<evidence type="ECO:0000256" key="3">
    <source>
        <dbReference type="SAM" id="Phobius"/>
    </source>
</evidence>
<organism evidence="6 7">
    <name type="scientific">Seminavis robusta</name>
    <dbReference type="NCBI Taxonomy" id="568900"/>
    <lineage>
        <taxon>Eukaryota</taxon>
        <taxon>Sar</taxon>
        <taxon>Stramenopiles</taxon>
        <taxon>Ochrophyta</taxon>
        <taxon>Bacillariophyta</taxon>
        <taxon>Bacillariophyceae</taxon>
        <taxon>Bacillariophycidae</taxon>
        <taxon>Naviculales</taxon>
        <taxon>Naviculaceae</taxon>
        <taxon>Seminavis</taxon>
    </lineage>
</organism>
<dbReference type="OrthoDB" id="190201at2759"/>
<feature type="domain" description="AB hydrolase-1" evidence="5">
    <location>
        <begin position="109"/>
        <end position="371"/>
    </location>
</feature>
<keyword evidence="3" id="KW-0812">Transmembrane</keyword>
<dbReference type="InterPro" id="IPR005945">
    <property type="entry name" value="Pro_imino_pep"/>
</dbReference>
<dbReference type="NCBIfam" id="TIGR01250">
    <property type="entry name" value="pro_imino_pep_2"/>
    <property type="match status" value="1"/>
</dbReference>
<proteinExistence type="inferred from homology"/>
<keyword evidence="7" id="KW-1185">Reference proteome</keyword>